<dbReference type="AlphaFoldDB" id="A0A0A7S253"/>
<dbReference type="HOGENOM" id="CLU_004121_3_0_6"/>
<evidence type="ECO:0000313" key="4">
    <source>
        <dbReference type="EMBL" id="AJA45599.1"/>
    </source>
</evidence>
<dbReference type="KEGG" id="fpp:FPB0191_01783"/>
<sequence length="677" mass="77196">MQTGLYFSIQIGELNQHKLDVVSFRLEEALSSLFTLSVQISTTDANINLQEQLLQKASFTVYVDGKKQRTINGIVEKAECGDIGFKRSFYTFIIRPAMWLLTLVQDSRIYHFKSVPDIIDEILKDFNIPFDKQLMDRHSVREYVTQKRESYYQFVSRLASEEGIIFWFEEDKLFYSDSHLGMRAGPKIIYNPHPQNSTKDWVINQLKFACTMRSTEIKTKEYLYTHPDVPMDARSITSKQLPVYETYDSYGRYDNSDIGQLFSSYRIDALQSDSEQGQAFSNCFPLMPGVIFSLLEHPTQSMNNSWQVVHIVHKGTLPQSLEDESDNNAATLTNEFSFVPGKNDWRPKFTHKPLADGDEVATVVGPAGEEIYVNEDGAVKVAFHWNRYDQLNENASCWVRVAQNWNGDGYGFLATPRIGQEVIISYLNGDIDRPIITGTTYNGKNRPPIDLPRHKTQMTIKSKTHKGEGFNEMRFEDEKGLEEIYFHAQRNHRTNVLNDQFIDIDHNRTKNIGLDQQETVGRDKRTNVGQDHYETIGRNSIIRVMSDQEIEIENNQTTIINSSRKQEIYADNITKTGGNQRLEIEGTYDEIAKTKIFSRTKHYILHAQDKMTIAGPGGSITIDNNGITLKATALKIITPSFDIINGGSNQVTALKAAVQEGKPFCEICAKAKKDDKS</sequence>
<protein>
    <submittedName>
        <fullName evidence="4">Rhs element Vgr protein</fullName>
    </submittedName>
</protein>
<evidence type="ECO:0000256" key="1">
    <source>
        <dbReference type="ARBA" id="ARBA00005558"/>
    </source>
</evidence>
<dbReference type="PANTHER" id="PTHR32305:SF11">
    <property type="entry name" value="TYPE VI SECRETION SYSTEM SPIKE PROTEIN VGRG3"/>
    <property type="match status" value="1"/>
</dbReference>
<comment type="similarity">
    <text evidence="1">Belongs to the VgrG protein family.</text>
</comment>
<dbReference type="RefSeq" id="WP_039105415.1">
    <property type="nucleotide sequence ID" value="NZ_CP009056.1"/>
</dbReference>
<dbReference type="NCBIfam" id="TIGR03361">
    <property type="entry name" value="VI_Rhs_Vgr"/>
    <property type="match status" value="1"/>
</dbReference>
<feature type="domain" description="Gp5/Type VI secretion system Vgr protein OB-fold" evidence="2">
    <location>
        <begin position="379"/>
        <end position="441"/>
    </location>
</feature>
<dbReference type="Gene3D" id="2.40.50.230">
    <property type="entry name" value="Gp5 N-terminal domain"/>
    <property type="match status" value="1"/>
</dbReference>
<dbReference type="Pfam" id="PF05954">
    <property type="entry name" value="Phage_GPD"/>
    <property type="match status" value="1"/>
</dbReference>
<evidence type="ECO:0000259" key="3">
    <source>
        <dbReference type="Pfam" id="PF22178"/>
    </source>
</evidence>
<dbReference type="OrthoDB" id="9762420at2"/>
<feature type="domain" description="Gp5/Type VI secretion system Vgr C-terminal trimerisation" evidence="3">
    <location>
        <begin position="458"/>
        <end position="567"/>
    </location>
</feature>
<name>A0A0A7S253_FRIPE</name>
<dbReference type="Pfam" id="PF22178">
    <property type="entry name" value="Gp5_trimer_C"/>
    <property type="match status" value="1"/>
</dbReference>
<proteinExistence type="inferred from homology"/>
<keyword evidence="5" id="KW-1185">Reference proteome</keyword>
<dbReference type="Proteomes" id="UP000030901">
    <property type="component" value="Chromosome"/>
</dbReference>
<evidence type="ECO:0000259" key="2">
    <source>
        <dbReference type="Pfam" id="PF04717"/>
    </source>
</evidence>
<dbReference type="Gene3D" id="2.30.110.50">
    <property type="match status" value="1"/>
</dbReference>
<reference evidence="4 5" key="1">
    <citation type="journal article" date="2014" name="Appl. Environ. Microbiol.">
        <title>Gut symbionts from distinct hosts exhibit genotoxic activity via divergent colibactin biosynthetic pathways.</title>
        <authorList>
            <person name="Engel P."/>
            <person name="Vizcaino M.I."/>
            <person name="Crawford J.M."/>
        </authorList>
    </citation>
    <scope>NUCLEOTIDE SEQUENCE [LARGE SCALE GENOMIC DNA]</scope>
    <source>
        <strain evidence="4 5">PEB0191</strain>
    </source>
</reference>
<evidence type="ECO:0000313" key="5">
    <source>
        <dbReference type="Proteomes" id="UP000030901"/>
    </source>
</evidence>
<dbReference type="InterPro" id="IPR006531">
    <property type="entry name" value="Gp5/Vgr_OB"/>
</dbReference>
<dbReference type="Gene3D" id="3.55.50.10">
    <property type="entry name" value="Baseplate protein-like domains"/>
    <property type="match status" value="1"/>
</dbReference>
<dbReference type="Pfam" id="PF04717">
    <property type="entry name" value="Phage_base_V"/>
    <property type="match status" value="1"/>
</dbReference>
<organism evidence="4 5">
    <name type="scientific">Frischella perrara</name>
    <dbReference type="NCBI Taxonomy" id="1267021"/>
    <lineage>
        <taxon>Bacteria</taxon>
        <taxon>Pseudomonadati</taxon>
        <taxon>Pseudomonadota</taxon>
        <taxon>Gammaproteobacteria</taxon>
        <taxon>Orbales</taxon>
        <taxon>Orbaceae</taxon>
        <taxon>Frischella</taxon>
    </lineage>
</organism>
<dbReference type="InterPro" id="IPR037026">
    <property type="entry name" value="Vgr_OB-fold_dom_sf"/>
</dbReference>
<dbReference type="SUPFAM" id="SSF69349">
    <property type="entry name" value="Phage fibre proteins"/>
    <property type="match status" value="1"/>
</dbReference>
<dbReference type="STRING" id="1267021.FPB0191_01783"/>
<dbReference type="Gene3D" id="4.10.220.110">
    <property type="match status" value="1"/>
</dbReference>
<dbReference type="InterPro" id="IPR006533">
    <property type="entry name" value="T6SS_Vgr_RhsGE"/>
</dbReference>
<dbReference type="SUPFAM" id="SSF69255">
    <property type="entry name" value="gp5 N-terminal domain-like"/>
    <property type="match status" value="1"/>
</dbReference>
<dbReference type="SUPFAM" id="SSF69279">
    <property type="entry name" value="Phage tail proteins"/>
    <property type="match status" value="2"/>
</dbReference>
<dbReference type="InterPro" id="IPR017847">
    <property type="entry name" value="T6SS_RhsGE_Vgr_subset"/>
</dbReference>
<gene>
    <name evidence="4" type="ORF">FPB0191_01783</name>
</gene>
<dbReference type="NCBIfam" id="TIGR01646">
    <property type="entry name" value="vgr_GE"/>
    <property type="match status" value="1"/>
</dbReference>
<dbReference type="InterPro" id="IPR050708">
    <property type="entry name" value="T6SS_VgrG/RHS"/>
</dbReference>
<dbReference type="PANTHER" id="PTHR32305">
    <property type="match status" value="1"/>
</dbReference>
<dbReference type="InterPro" id="IPR054030">
    <property type="entry name" value="Gp5_Vgr_C"/>
</dbReference>
<dbReference type="EMBL" id="CP009056">
    <property type="protein sequence ID" value="AJA45599.1"/>
    <property type="molecule type" value="Genomic_DNA"/>
</dbReference>
<accession>A0A0A7S253</accession>